<name>A0AAW3N9F7_9BURK</name>
<evidence type="ECO:0000256" key="6">
    <source>
        <dbReference type="SAM" id="MobiDB-lite"/>
    </source>
</evidence>
<dbReference type="PROSITE" id="PS50893">
    <property type="entry name" value="ABC_TRANSPORTER_2"/>
    <property type="match status" value="1"/>
</dbReference>
<dbReference type="SMART" id="SM00382">
    <property type="entry name" value="AAA"/>
    <property type="match status" value="1"/>
</dbReference>
<feature type="compositionally biased region" description="Basic residues" evidence="6">
    <location>
        <begin position="201"/>
        <end position="260"/>
    </location>
</feature>
<feature type="region of interest" description="Disordered" evidence="6">
    <location>
        <begin position="201"/>
        <end position="271"/>
    </location>
</feature>
<dbReference type="AlphaFoldDB" id="A0AAW3N9F7"/>
<dbReference type="EMBL" id="LPDO01000105">
    <property type="protein sequence ID" value="KVT48825.1"/>
    <property type="molecule type" value="Genomic_DNA"/>
</dbReference>
<accession>A0AAW3N9F7</accession>
<dbReference type="GO" id="GO:0005886">
    <property type="term" value="C:plasma membrane"/>
    <property type="evidence" value="ECO:0007669"/>
    <property type="project" value="TreeGrafter"/>
</dbReference>
<dbReference type="InterPro" id="IPR003593">
    <property type="entry name" value="AAA+_ATPase"/>
</dbReference>
<evidence type="ECO:0000256" key="4">
    <source>
        <dbReference type="ARBA" id="ARBA00022741"/>
    </source>
</evidence>
<evidence type="ECO:0000259" key="7">
    <source>
        <dbReference type="PROSITE" id="PS50893"/>
    </source>
</evidence>
<evidence type="ECO:0000313" key="9">
    <source>
        <dbReference type="Proteomes" id="UP000056732"/>
    </source>
</evidence>
<keyword evidence="2" id="KW-1003">Cell membrane</keyword>
<dbReference type="GO" id="GO:0016887">
    <property type="term" value="F:ATP hydrolysis activity"/>
    <property type="evidence" value="ECO:0007669"/>
    <property type="project" value="InterPro"/>
</dbReference>
<evidence type="ECO:0000256" key="2">
    <source>
        <dbReference type="ARBA" id="ARBA00022475"/>
    </source>
</evidence>
<dbReference type="GO" id="GO:0005524">
    <property type="term" value="F:ATP binding"/>
    <property type="evidence" value="ECO:0007669"/>
    <property type="project" value="UniProtKB-KW"/>
</dbReference>
<evidence type="ECO:0000256" key="3">
    <source>
        <dbReference type="ARBA" id="ARBA00022519"/>
    </source>
</evidence>
<feature type="region of interest" description="Disordered" evidence="6">
    <location>
        <begin position="1"/>
        <end position="21"/>
    </location>
</feature>
<evidence type="ECO:0000313" key="8">
    <source>
        <dbReference type="EMBL" id="KVT48825.1"/>
    </source>
</evidence>
<dbReference type="PANTHER" id="PTHR45772">
    <property type="entry name" value="CONSERVED COMPONENT OF ABC TRANSPORTER FOR NATURAL AMINO ACIDS-RELATED"/>
    <property type="match status" value="1"/>
</dbReference>
<dbReference type="Pfam" id="PF00005">
    <property type="entry name" value="ABC_tran"/>
    <property type="match status" value="1"/>
</dbReference>
<keyword evidence="5" id="KW-0067">ATP-binding</keyword>
<dbReference type="InterPro" id="IPR051120">
    <property type="entry name" value="ABC_AA/LPS_Transport"/>
</dbReference>
<dbReference type="Proteomes" id="UP000056732">
    <property type="component" value="Unassembled WGS sequence"/>
</dbReference>
<organism evidence="8 9">
    <name type="scientific">Burkholderia ubonensis</name>
    <dbReference type="NCBI Taxonomy" id="101571"/>
    <lineage>
        <taxon>Bacteria</taxon>
        <taxon>Pseudomonadati</taxon>
        <taxon>Pseudomonadota</taxon>
        <taxon>Betaproteobacteria</taxon>
        <taxon>Burkholderiales</taxon>
        <taxon>Burkholderiaceae</taxon>
        <taxon>Burkholderia</taxon>
        <taxon>Burkholderia cepacia complex</taxon>
    </lineage>
</organism>
<feature type="compositionally biased region" description="Basic residues" evidence="6">
    <location>
        <begin position="1"/>
        <end position="15"/>
    </location>
</feature>
<keyword evidence="3" id="KW-0997">Cell inner membrane</keyword>
<dbReference type="InterPro" id="IPR027417">
    <property type="entry name" value="P-loop_NTPase"/>
</dbReference>
<dbReference type="PANTHER" id="PTHR45772:SF9">
    <property type="entry name" value="CONSERVED COMPONENT OF ABC TRANSPORTER FOR NATURAL AMINO ACIDS"/>
    <property type="match status" value="1"/>
</dbReference>
<comment type="caution">
    <text evidence="8">The sequence shown here is derived from an EMBL/GenBank/DDBJ whole genome shotgun (WGS) entry which is preliminary data.</text>
</comment>
<feature type="domain" description="ABC transporter" evidence="7">
    <location>
        <begin position="29"/>
        <end position="260"/>
    </location>
</feature>
<gene>
    <name evidence="8" type="ORF">WK53_12395</name>
</gene>
<keyword evidence="4" id="KW-0547">Nucleotide-binding</keyword>
<protein>
    <recommendedName>
        <fullName evidence="7">ABC transporter domain-containing protein</fullName>
    </recommendedName>
</protein>
<evidence type="ECO:0000256" key="1">
    <source>
        <dbReference type="ARBA" id="ARBA00022448"/>
    </source>
</evidence>
<proteinExistence type="predicted"/>
<dbReference type="Gene3D" id="3.40.50.300">
    <property type="entry name" value="P-loop containing nucleotide triphosphate hydrolases"/>
    <property type="match status" value="1"/>
</dbReference>
<sequence>MDRHRAARAAQRARGRRADGSPAVTQPLVALRGVTCRFGDVCAVDGLDLDVAQGETVGLIGPNGSGKSTTLGLVAGTLRPTAGTIRLAGADVTRMPAWRRVALGIAWTSQQPRVFERLSVRDNLAAAGRDAADAALHDAVLAHRRHALAATLTFAERRRLELARALALRPRVLLVDEPASGLDADELATLRERLAALRARRRDRAGRAPGRLRRAARRAHRRARTRPRARGRHARARARRPGRVPRVSRRASRRASRRHTGPATRLRGGLT</sequence>
<evidence type="ECO:0000256" key="5">
    <source>
        <dbReference type="ARBA" id="ARBA00022840"/>
    </source>
</evidence>
<dbReference type="SUPFAM" id="SSF52540">
    <property type="entry name" value="P-loop containing nucleoside triphosphate hydrolases"/>
    <property type="match status" value="1"/>
</dbReference>
<reference evidence="8 9" key="1">
    <citation type="submission" date="2015-11" db="EMBL/GenBank/DDBJ databases">
        <title>Expanding the genomic diversity of Burkholderia species for the development of highly accurate diagnostics.</title>
        <authorList>
            <person name="Sahl J."/>
            <person name="Keim P."/>
            <person name="Wagner D."/>
        </authorList>
    </citation>
    <scope>NUCLEOTIDE SEQUENCE [LARGE SCALE GENOMIC DNA]</scope>
    <source>
        <strain evidence="8 9">MSMB1137WGS</strain>
    </source>
</reference>
<dbReference type="InterPro" id="IPR003439">
    <property type="entry name" value="ABC_transporter-like_ATP-bd"/>
</dbReference>
<keyword evidence="3" id="KW-0472">Membrane</keyword>
<keyword evidence="1" id="KW-0813">Transport</keyword>